<dbReference type="EnsemblPlants" id="KEH28489">
    <property type="protein sequence ID" value="KEH28489"/>
    <property type="gene ID" value="MTR_5g098775"/>
</dbReference>
<evidence type="ECO:0000313" key="3">
    <source>
        <dbReference type="Proteomes" id="UP000002051"/>
    </source>
</evidence>
<proteinExistence type="predicted"/>
<gene>
    <name evidence="1" type="ordered locus">MTR_5g098775</name>
</gene>
<name>A0A072UFG4_MEDTR</name>
<reference evidence="1 3" key="1">
    <citation type="journal article" date="2011" name="Nature">
        <title>The Medicago genome provides insight into the evolution of rhizobial symbioses.</title>
        <authorList>
            <person name="Young N.D."/>
            <person name="Debelle F."/>
            <person name="Oldroyd G.E."/>
            <person name="Geurts R."/>
            <person name="Cannon S.B."/>
            <person name="Udvardi M.K."/>
            <person name="Benedito V.A."/>
            <person name="Mayer K.F."/>
            <person name="Gouzy J."/>
            <person name="Schoof H."/>
            <person name="Van de Peer Y."/>
            <person name="Proost S."/>
            <person name="Cook D.R."/>
            <person name="Meyers B.C."/>
            <person name="Spannagl M."/>
            <person name="Cheung F."/>
            <person name="De Mita S."/>
            <person name="Krishnakumar V."/>
            <person name="Gundlach H."/>
            <person name="Zhou S."/>
            <person name="Mudge J."/>
            <person name="Bharti A.K."/>
            <person name="Murray J.D."/>
            <person name="Naoumkina M.A."/>
            <person name="Rosen B."/>
            <person name="Silverstein K.A."/>
            <person name="Tang H."/>
            <person name="Rombauts S."/>
            <person name="Zhao P.X."/>
            <person name="Zhou P."/>
            <person name="Barbe V."/>
            <person name="Bardou P."/>
            <person name="Bechner M."/>
            <person name="Bellec A."/>
            <person name="Berger A."/>
            <person name="Berges H."/>
            <person name="Bidwell S."/>
            <person name="Bisseling T."/>
            <person name="Choisne N."/>
            <person name="Couloux A."/>
            <person name="Denny R."/>
            <person name="Deshpande S."/>
            <person name="Dai X."/>
            <person name="Doyle J.J."/>
            <person name="Dudez A.M."/>
            <person name="Farmer A.D."/>
            <person name="Fouteau S."/>
            <person name="Franken C."/>
            <person name="Gibelin C."/>
            <person name="Gish J."/>
            <person name="Goldstein S."/>
            <person name="Gonzalez A.J."/>
            <person name="Green P.J."/>
            <person name="Hallab A."/>
            <person name="Hartog M."/>
            <person name="Hua A."/>
            <person name="Humphray S.J."/>
            <person name="Jeong D.H."/>
            <person name="Jing Y."/>
            <person name="Jocker A."/>
            <person name="Kenton S.M."/>
            <person name="Kim D.J."/>
            <person name="Klee K."/>
            <person name="Lai H."/>
            <person name="Lang C."/>
            <person name="Lin S."/>
            <person name="Macmil S.L."/>
            <person name="Magdelenat G."/>
            <person name="Matthews L."/>
            <person name="McCorrison J."/>
            <person name="Monaghan E.L."/>
            <person name="Mun J.H."/>
            <person name="Najar F.Z."/>
            <person name="Nicholson C."/>
            <person name="Noirot C."/>
            <person name="O'Bleness M."/>
            <person name="Paule C.R."/>
            <person name="Poulain J."/>
            <person name="Prion F."/>
            <person name="Qin B."/>
            <person name="Qu C."/>
            <person name="Retzel E.F."/>
            <person name="Riddle C."/>
            <person name="Sallet E."/>
            <person name="Samain S."/>
            <person name="Samson N."/>
            <person name="Sanders I."/>
            <person name="Saurat O."/>
            <person name="Scarpelli C."/>
            <person name="Schiex T."/>
            <person name="Segurens B."/>
            <person name="Severin A.J."/>
            <person name="Sherrier D.J."/>
            <person name="Shi R."/>
            <person name="Sims S."/>
            <person name="Singer S.R."/>
            <person name="Sinharoy S."/>
            <person name="Sterck L."/>
            <person name="Viollet A."/>
            <person name="Wang B.B."/>
            <person name="Wang K."/>
            <person name="Wang M."/>
            <person name="Wang X."/>
            <person name="Warfsmann J."/>
            <person name="Weissenbach J."/>
            <person name="White D.D."/>
            <person name="White J.D."/>
            <person name="Wiley G.B."/>
            <person name="Wincker P."/>
            <person name="Xing Y."/>
            <person name="Yang L."/>
            <person name="Yao Z."/>
            <person name="Ying F."/>
            <person name="Zhai J."/>
            <person name="Zhou L."/>
            <person name="Zuber A."/>
            <person name="Denarie J."/>
            <person name="Dixon R.A."/>
            <person name="May G.D."/>
            <person name="Schwartz D.C."/>
            <person name="Rogers J."/>
            <person name="Quetier F."/>
            <person name="Town C.D."/>
            <person name="Roe B.A."/>
        </authorList>
    </citation>
    <scope>NUCLEOTIDE SEQUENCE [LARGE SCALE GENOMIC DNA]</scope>
    <source>
        <strain evidence="1">A17</strain>
        <strain evidence="2 3">cv. Jemalong A17</strain>
    </source>
</reference>
<dbReference type="Proteomes" id="UP000002051">
    <property type="component" value="Chromosome 5"/>
</dbReference>
<evidence type="ECO:0000313" key="2">
    <source>
        <dbReference type="EnsemblPlants" id="KEH28489"/>
    </source>
</evidence>
<reference evidence="2" key="3">
    <citation type="submission" date="2015-04" db="UniProtKB">
        <authorList>
            <consortium name="EnsemblPlants"/>
        </authorList>
    </citation>
    <scope>IDENTIFICATION</scope>
    <source>
        <strain evidence="2">cv. Jemalong A17</strain>
    </source>
</reference>
<reference evidence="1 3" key="2">
    <citation type="journal article" date="2014" name="BMC Genomics">
        <title>An improved genome release (version Mt4.0) for the model legume Medicago truncatula.</title>
        <authorList>
            <person name="Tang H."/>
            <person name="Krishnakumar V."/>
            <person name="Bidwell S."/>
            <person name="Rosen B."/>
            <person name="Chan A."/>
            <person name="Zhou S."/>
            <person name="Gentzbittel L."/>
            <person name="Childs K.L."/>
            <person name="Yandell M."/>
            <person name="Gundlach H."/>
            <person name="Mayer K.F."/>
            <person name="Schwartz D.C."/>
            <person name="Town C.D."/>
        </authorList>
    </citation>
    <scope>GENOME REANNOTATION</scope>
    <source>
        <strain evidence="1">A17</strain>
        <strain evidence="2 3">cv. Jemalong A17</strain>
    </source>
</reference>
<organism evidence="1 3">
    <name type="scientific">Medicago truncatula</name>
    <name type="common">Barrel medic</name>
    <name type="synonym">Medicago tribuloides</name>
    <dbReference type="NCBI Taxonomy" id="3880"/>
    <lineage>
        <taxon>Eukaryota</taxon>
        <taxon>Viridiplantae</taxon>
        <taxon>Streptophyta</taxon>
        <taxon>Embryophyta</taxon>
        <taxon>Tracheophyta</taxon>
        <taxon>Spermatophyta</taxon>
        <taxon>Magnoliopsida</taxon>
        <taxon>eudicotyledons</taxon>
        <taxon>Gunneridae</taxon>
        <taxon>Pentapetalae</taxon>
        <taxon>rosids</taxon>
        <taxon>fabids</taxon>
        <taxon>Fabales</taxon>
        <taxon>Fabaceae</taxon>
        <taxon>Papilionoideae</taxon>
        <taxon>50 kb inversion clade</taxon>
        <taxon>NPAAA clade</taxon>
        <taxon>Hologalegina</taxon>
        <taxon>IRL clade</taxon>
        <taxon>Trifolieae</taxon>
        <taxon>Medicago</taxon>
    </lineage>
</organism>
<sequence>MSPPSHLLLAPPLHLHDLSLLLETQSLSRPTERPPPYVKQILHFGLPDLPSPSILKLVSASYPPSLPSLVWPPRKPPEEFRTTLKVVLLRGLRFNRLPPKPPWMLCWSAALSMAFSFMPLPKWSLDRSDKVNKSETMCSRNVRDEAEEMIRNWIEKKTLNSHISFVSIRRWKLLMNELLAYGIWFKFSYLYSKFRCTQILF</sequence>
<accession>A0A072UFG4</accession>
<dbReference type="HOGENOM" id="CLU_1134990_0_0_1"/>
<dbReference type="AlphaFoldDB" id="A0A072UFG4"/>
<evidence type="ECO:0000313" key="1">
    <source>
        <dbReference type="EMBL" id="KEH28489.1"/>
    </source>
</evidence>
<dbReference type="EMBL" id="CM001221">
    <property type="protein sequence ID" value="KEH28489.1"/>
    <property type="molecule type" value="Genomic_DNA"/>
</dbReference>
<keyword evidence="3" id="KW-1185">Reference proteome</keyword>
<protein>
    <submittedName>
        <fullName evidence="1 2">Uncharacterized protein</fullName>
    </submittedName>
</protein>